<dbReference type="EMBL" id="JADWDJ010000023">
    <property type="protein sequence ID" value="KAG5261721.1"/>
    <property type="molecule type" value="Genomic_DNA"/>
</dbReference>
<accession>A0AAV6FIQ2</accession>
<keyword evidence="6" id="KW-1185">Reference proteome</keyword>
<dbReference type="Proteomes" id="UP000823561">
    <property type="component" value="Chromosome 23"/>
</dbReference>
<dbReference type="InterPro" id="IPR036179">
    <property type="entry name" value="Ig-like_dom_sf"/>
</dbReference>
<dbReference type="InterPro" id="IPR013783">
    <property type="entry name" value="Ig-like_fold"/>
</dbReference>
<dbReference type="Gene3D" id="2.60.40.10">
    <property type="entry name" value="Immunoglobulins"/>
    <property type="match status" value="1"/>
</dbReference>
<evidence type="ECO:0000256" key="2">
    <source>
        <dbReference type="SAM" id="MobiDB-lite"/>
    </source>
</evidence>
<dbReference type="GO" id="GO:0009897">
    <property type="term" value="C:external side of plasma membrane"/>
    <property type="evidence" value="ECO:0007669"/>
    <property type="project" value="TreeGrafter"/>
</dbReference>
<dbReference type="AlphaFoldDB" id="A0AAV6FIQ2"/>
<dbReference type="GO" id="GO:0005615">
    <property type="term" value="C:extracellular space"/>
    <property type="evidence" value="ECO:0007669"/>
    <property type="project" value="TreeGrafter"/>
</dbReference>
<keyword evidence="1" id="KW-0325">Glycoprotein</keyword>
<dbReference type="InterPro" id="IPR050208">
    <property type="entry name" value="MHC_class-I_related"/>
</dbReference>
<reference evidence="5" key="1">
    <citation type="submission" date="2020-10" db="EMBL/GenBank/DDBJ databases">
        <title>Chromosome-scale genome assembly of the Allis shad, Alosa alosa.</title>
        <authorList>
            <person name="Margot Z."/>
            <person name="Christophe K."/>
            <person name="Cabau C."/>
            <person name="Louis A."/>
            <person name="Berthelot C."/>
            <person name="Parey E."/>
            <person name="Roest Crollius H."/>
            <person name="Montfort J."/>
            <person name="Robinson-Rechavi M."/>
            <person name="Bucao C."/>
            <person name="Bouchez O."/>
            <person name="Gislard M."/>
            <person name="Lluch J."/>
            <person name="Milhes M."/>
            <person name="Lampietro C."/>
            <person name="Lopez Roques C."/>
            <person name="Donnadieu C."/>
            <person name="Braasch I."/>
            <person name="Desvignes T."/>
            <person name="Postlethwait J."/>
            <person name="Bobe J."/>
            <person name="Guiguen Y."/>
        </authorList>
    </citation>
    <scope>NUCLEOTIDE SEQUENCE</scope>
    <source>
        <strain evidence="5">M-15738</strain>
        <tissue evidence="5">Blood</tissue>
    </source>
</reference>
<evidence type="ECO:0000313" key="6">
    <source>
        <dbReference type="Proteomes" id="UP000823561"/>
    </source>
</evidence>
<keyword evidence="3" id="KW-0812">Transmembrane</keyword>
<proteinExistence type="predicted"/>
<dbReference type="InterPro" id="IPR011162">
    <property type="entry name" value="MHC_I/II-like_Ag-recog"/>
</dbReference>
<evidence type="ECO:0000256" key="3">
    <source>
        <dbReference type="SAM" id="Phobius"/>
    </source>
</evidence>
<dbReference type="PROSITE" id="PS50835">
    <property type="entry name" value="IG_LIKE"/>
    <property type="match status" value="1"/>
</dbReference>
<feature type="transmembrane region" description="Helical" evidence="3">
    <location>
        <begin position="301"/>
        <end position="326"/>
    </location>
</feature>
<dbReference type="GO" id="GO:0006955">
    <property type="term" value="P:immune response"/>
    <property type="evidence" value="ECO:0007669"/>
    <property type="project" value="TreeGrafter"/>
</dbReference>
<feature type="region of interest" description="Disordered" evidence="2">
    <location>
        <begin position="337"/>
        <end position="358"/>
    </location>
</feature>
<dbReference type="PANTHER" id="PTHR16675">
    <property type="entry name" value="MHC CLASS I-RELATED"/>
    <property type="match status" value="1"/>
</dbReference>
<dbReference type="Gene3D" id="3.30.500.10">
    <property type="entry name" value="MHC class I-like antigen recognition-like"/>
    <property type="match status" value="1"/>
</dbReference>
<dbReference type="Pfam" id="PF07654">
    <property type="entry name" value="C1-set"/>
    <property type="match status" value="1"/>
</dbReference>
<dbReference type="InterPro" id="IPR003597">
    <property type="entry name" value="Ig_C1-set"/>
</dbReference>
<dbReference type="PANTHER" id="PTHR16675:SF191">
    <property type="entry name" value="CLASS I HISTOCOMPATIBILITY ANTIGEN, F10 ALPHA CHAIN-LIKE-RELATED"/>
    <property type="match status" value="1"/>
</dbReference>
<dbReference type="SUPFAM" id="SSF54452">
    <property type="entry name" value="MHC antigen-recognition domain"/>
    <property type="match status" value="1"/>
</dbReference>
<evidence type="ECO:0000259" key="4">
    <source>
        <dbReference type="PROSITE" id="PS50835"/>
    </source>
</evidence>
<keyword evidence="3" id="KW-1133">Transmembrane helix</keyword>
<evidence type="ECO:0000256" key="1">
    <source>
        <dbReference type="ARBA" id="ARBA00023180"/>
    </source>
</evidence>
<sequence length="358" mass="40192">MQSLTYLFAIVSTVNSGSHSLWTLQTFIIGETPFPQYSFVVKVDDVEIGYHVMTHNTSTNVYKIPGAYDEDSRYGNIYRRIMQDEYKTVKEKALALNRHFNHSDGVHVHQRQAGCQVMDNGQALTLSHDAFDGEKGEEYSYNAKTNTVQPNRYWPALSQKMKHDEIFTLFHASVSHHMCVATLKYFLSTLKNIVMRKVKPRVRILQKTLPDSGGVKVTCLATGFYPRHINLTLLRDGQPVSDHQTTGGELLPNGDETYQMRKSLEVSAEELQHNHYTCTAEHLSLDNKLDFGLEYEPGLDVVAIVSSVLVFLLLSGIGAAAGFIIWKRRHTVGSQTSSVASYTATPNTEAEETPNENS</sequence>
<dbReference type="SMART" id="SM00407">
    <property type="entry name" value="IGc1"/>
    <property type="match status" value="1"/>
</dbReference>
<dbReference type="InterPro" id="IPR037055">
    <property type="entry name" value="MHC_I-like_Ag-recog_sf"/>
</dbReference>
<protein>
    <recommendedName>
        <fullName evidence="4">Ig-like domain-containing protein</fullName>
    </recommendedName>
</protein>
<organism evidence="5 6">
    <name type="scientific">Alosa alosa</name>
    <name type="common">allis shad</name>
    <dbReference type="NCBI Taxonomy" id="278164"/>
    <lineage>
        <taxon>Eukaryota</taxon>
        <taxon>Metazoa</taxon>
        <taxon>Chordata</taxon>
        <taxon>Craniata</taxon>
        <taxon>Vertebrata</taxon>
        <taxon>Euteleostomi</taxon>
        <taxon>Actinopterygii</taxon>
        <taxon>Neopterygii</taxon>
        <taxon>Teleostei</taxon>
        <taxon>Clupei</taxon>
        <taxon>Clupeiformes</taxon>
        <taxon>Clupeoidei</taxon>
        <taxon>Clupeidae</taxon>
        <taxon>Alosa</taxon>
    </lineage>
</organism>
<dbReference type="SUPFAM" id="SSF48726">
    <property type="entry name" value="Immunoglobulin"/>
    <property type="match status" value="1"/>
</dbReference>
<comment type="caution">
    <text evidence="5">The sequence shown here is derived from an EMBL/GenBank/DDBJ whole genome shotgun (WGS) entry which is preliminary data.</text>
</comment>
<keyword evidence="3" id="KW-0472">Membrane</keyword>
<feature type="domain" description="Ig-like" evidence="4">
    <location>
        <begin position="200"/>
        <end position="290"/>
    </location>
</feature>
<gene>
    <name evidence="5" type="ORF">AALO_G00287610</name>
</gene>
<dbReference type="InterPro" id="IPR007110">
    <property type="entry name" value="Ig-like_dom"/>
</dbReference>
<evidence type="ECO:0000313" key="5">
    <source>
        <dbReference type="EMBL" id="KAG5261721.1"/>
    </source>
</evidence>
<feature type="compositionally biased region" description="Acidic residues" evidence="2">
    <location>
        <begin position="349"/>
        <end position="358"/>
    </location>
</feature>
<name>A0AAV6FIQ2_9TELE</name>